<organism evidence="3 4">
    <name type="scientific">Mycena pura</name>
    <dbReference type="NCBI Taxonomy" id="153505"/>
    <lineage>
        <taxon>Eukaryota</taxon>
        <taxon>Fungi</taxon>
        <taxon>Dikarya</taxon>
        <taxon>Basidiomycota</taxon>
        <taxon>Agaricomycotina</taxon>
        <taxon>Agaricomycetes</taxon>
        <taxon>Agaricomycetidae</taxon>
        <taxon>Agaricales</taxon>
        <taxon>Marasmiineae</taxon>
        <taxon>Mycenaceae</taxon>
        <taxon>Mycena</taxon>
    </lineage>
</organism>
<dbReference type="Proteomes" id="UP001219525">
    <property type="component" value="Unassembled WGS sequence"/>
</dbReference>
<dbReference type="GO" id="GO:0005525">
    <property type="term" value="F:GTP binding"/>
    <property type="evidence" value="ECO:0007669"/>
    <property type="project" value="InterPro"/>
</dbReference>
<dbReference type="InterPro" id="IPR006073">
    <property type="entry name" value="GTP-bd"/>
</dbReference>
<name>A0AAD6UY82_9AGAR</name>
<evidence type="ECO:0000313" key="3">
    <source>
        <dbReference type="EMBL" id="KAJ7194957.1"/>
    </source>
</evidence>
<gene>
    <name evidence="3" type="ORF">GGX14DRAFT_377466</name>
</gene>
<keyword evidence="4" id="KW-1185">Reference proteome</keyword>
<dbReference type="SUPFAM" id="SSF52540">
    <property type="entry name" value="P-loop containing nucleoside triphosphate hydrolases"/>
    <property type="match status" value="1"/>
</dbReference>
<dbReference type="Pfam" id="PF01926">
    <property type="entry name" value="MMR_HSR1"/>
    <property type="match status" value="1"/>
</dbReference>
<dbReference type="EMBL" id="JARJCW010000094">
    <property type="protein sequence ID" value="KAJ7194957.1"/>
    <property type="molecule type" value="Genomic_DNA"/>
</dbReference>
<sequence length="292" mass="32371">MPADSGAQPRAGDSSFTLSTQPAANLPLDEPKDDVIEIRSKCPHFRILIIGRANAGKTTILKRVCNSVKGPEIYDVNGKKVYMITLRGEHDIENQMIFKSNPGFIFHDSRGFESGGLEEMEKVKNFIKTRAASSTLAEQLHAIWYCLPMADTTRPFLKADQDFFDLEGVGNVPVIAIFTKCDGLFTEVCGNLMADHQGIDPSELTTKGKEKVEEVLTNRFNKLQQHQFKPAAHVYTRALAATQTECVKKLEQVTAGAITSEALQLLFVSVQCNNLDLCTFYAIKKFALTTAY</sequence>
<dbReference type="Gene3D" id="3.40.50.300">
    <property type="entry name" value="P-loop containing nucleotide triphosphate hydrolases"/>
    <property type="match status" value="1"/>
</dbReference>
<proteinExistence type="predicted"/>
<reference evidence="3" key="1">
    <citation type="submission" date="2023-03" db="EMBL/GenBank/DDBJ databases">
        <title>Massive genome expansion in bonnet fungi (Mycena s.s.) driven by repeated elements and novel gene families across ecological guilds.</title>
        <authorList>
            <consortium name="Lawrence Berkeley National Laboratory"/>
            <person name="Harder C.B."/>
            <person name="Miyauchi S."/>
            <person name="Viragh M."/>
            <person name="Kuo A."/>
            <person name="Thoen E."/>
            <person name="Andreopoulos B."/>
            <person name="Lu D."/>
            <person name="Skrede I."/>
            <person name="Drula E."/>
            <person name="Henrissat B."/>
            <person name="Morin E."/>
            <person name="Kohler A."/>
            <person name="Barry K."/>
            <person name="LaButti K."/>
            <person name="Morin E."/>
            <person name="Salamov A."/>
            <person name="Lipzen A."/>
            <person name="Mereny Z."/>
            <person name="Hegedus B."/>
            <person name="Baldrian P."/>
            <person name="Stursova M."/>
            <person name="Weitz H."/>
            <person name="Taylor A."/>
            <person name="Grigoriev I.V."/>
            <person name="Nagy L.G."/>
            <person name="Martin F."/>
            <person name="Kauserud H."/>
        </authorList>
    </citation>
    <scope>NUCLEOTIDE SEQUENCE</scope>
    <source>
        <strain evidence="3">9144</strain>
    </source>
</reference>
<comment type="caution">
    <text evidence="3">The sequence shown here is derived from an EMBL/GenBank/DDBJ whole genome shotgun (WGS) entry which is preliminary data.</text>
</comment>
<evidence type="ECO:0000259" key="2">
    <source>
        <dbReference type="Pfam" id="PF01926"/>
    </source>
</evidence>
<feature type="compositionally biased region" description="Polar residues" evidence="1">
    <location>
        <begin position="14"/>
        <end position="23"/>
    </location>
</feature>
<feature type="region of interest" description="Disordered" evidence="1">
    <location>
        <begin position="1"/>
        <end position="28"/>
    </location>
</feature>
<protein>
    <recommendedName>
        <fullName evidence="2">G domain-containing protein</fullName>
    </recommendedName>
</protein>
<dbReference type="InterPro" id="IPR027417">
    <property type="entry name" value="P-loop_NTPase"/>
</dbReference>
<evidence type="ECO:0000256" key="1">
    <source>
        <dbReference type="SAM" id="MobiDB-lite"/>
    </source>
</evidence>
<dbReference type="AlphaFoldDB" id="A0AAD6UY82"/>
<feature type="domain" description="G" evidence="2">
    <location>
        <begin position="46"/>
        <end position="128"/>
    </location>
</feature>
<evidence type="ECO:0000313" key="4">
    <source>
        <dbReference type="Proteomes" id="UP001219525"/>
    </source>
</evidence>
<accession>A0AAD6UY82</accession>